<dbReference type="InterPro" id="IPR013424">
    <property type="entry name" value="Ice-binding_C"/>
</dbReference>
<gene>
    <name evidence="2" type="ORF">LDC_03241</name>
</gene>
<reference evidence="2" key="1">
    <citation type="submission" date="2011-04" db="EMBL/GenBank/DDBJ databases">
        <title>Taxonomic and functional metagenomic profiling of the microbial community in the anoxic sediment of a brackish shallow lake (Laguna de Carrizo Central Spain).</title>
        <authorList>
            <consortium name="CONSOLIDER consortium CSD2007-00005"/>
            <person name="Guazzaroni M.-E."/>
            <person name="Richter M."/>
            <person name="Garcia-Salamanca A."/>
            <person name="Yarza P."/>
            <person name="Ferrer M."/>
        </authorList>
    </citation>
    <scope>NUCLEOTIDE SEQUENCE</scope>
</reference>
<dbReference type="Pfam" id="PF07589">
    <property type="entry name" value="PEP-CTERM"/>
    <property type="match status" value="1"/>
</dbReference>
<evidence type="ECO:0000259" key="1">
    <source>
        <dbReference type="Pfam" id="PF07589"/>
    </source>
</evidence>
<name>F8UHG7_9ZZZZ</name>
<accession>F8UHG7</accession>
<dbReference type="NCBIfam" id="TIGR02595">
    <property type="entry name" value="PEP_CTERM"/>
    <property type="match status" value="1"/>
</dbReference>
<feature type="domain" description="Ice-binding protein C-terminal" evidence="1">
    <location>
        <begin position="144"/>
        <end position="165"/>
    </location>
</feature>
<proteinExistence type="predicted"/>
<sequence>IDFSSGCGYANCNTAGNYQIVNNSTSTYARPVGSDGNYLTVPNPQSNGSATFQLGTTANYFGLLWGSLDTYNSITFLLNGTTVASYTGTQIAQMLGLNANGNQQNPSSNAYINFFFGDLLFNAVRLTSTNFAFESDNHAFGANVPEPGALALFGIGLAGLALRRRRQTA</sequence>
<dbReference type="AlphaFoldDB" id="F8UHG7"/>
<organism evidence="2">
    <name type="scientific">uncultured microorganism</name>
    <dbReference type="NCBI Taxonomy" id="358574"/>
    <lineage>
        <taxon>unclassified sequences</taxon>
        <taxon>environmental samples</taxon>
    </lineage>
</organism>
<feature type="non-terminal residue" evidence="2">
    <location>
        <position position="1"/>
    </location>
</feature>
<protein>
    <submittedName>
        <fullName evidence="2">PEP-CTERM putative exosortase interaction domain protein</fullName>
    </submittedName>
</protein>
<evidence type="ECO:0000313" key="2">
    <source>
        <dbReference type="EMBL" id="AEI30474.1"/>
    </source>
</evidence>
<dbReference type="EMBL" id="JF805166">
    <property type="protein sequence ID" value="AEI30474.1"/>
    <property type="molecule type" value="Genomic_DNA"/>
</dbReference>